<protein>
    <submittedName>
        <fullName evidence="2">10671_t:CDS:1</fullName>
    </submittedName>
</protein>
<feature type="region of interest" description="Disordered" evidence="1">
    <location>
        <begin position="1"/>
        <end position="38"/>
    </location>
</feature>
<accession>A0A9W4TB04</accession>
<dbReference type="EMBL" id="CAMKVN010020668">
    <property type="protein sequence ID" value="CAI2199228.1"/>
    <property type="molecule type" value="Genomic_DNA"/>
</dbReference>
<evidence type="ECO:0000313" key="2">
    <source>
        <dbReference type="EMBL" id="CAI2199228.1"/>
    </source>
</evidence>
<gene>
    <name evidence="2" type="ORF">FWILDA_LOCUS18969</name>
</gene>
<reference evidence="2" key="1">
    <citation type="submission" date="2022-08" db="EMBL/GenBank/DDBJ databases">
        <authorList>
            <person name="Kallberg Y."/>
            <person name="Tangrot J."/>
            <person name="Rosling A."/>
        </authorList>
    </citation>
    <scope>NUCLEOTIDE SEQUENCE</scope>
    <source>
        <strain evidence="2">Wild A</strain>
    </source>
</reference>
<name>A0A9W4TB04_9GLOM</name>
<evidence type="ECO:0000256" key="1">
    <source>
        <dbReference type="SAM" id="MobiDB-lite"/>
    </source>
</evidence>
<comment type="caution">
    <text evidence="2">The sequence shown here is derived from an EMBL/GenBank/DDBJ whole genome shotgun (WGS) entry which is preliminary data.</text>
</comment>
<evidence type="ECO:0000313" key="3">
    <source>
        <dbReference type="Proteomes" id="UP001153678"/>
    </source>
</evidence>
<dbReference type="OrthoDB" id="10385809at2759"/>
<feature type="non-terminal residue" evidence="2">
    <location>
        <position position="1"/>
    </location>
</feature>
<proteinExistence type="predicted"/>
<sequence length="64" mass="7264">VDKPSEFSEYTTEEDNISGSSSNRNELDDGETDDDKNYETFENYASSDYKLFQDPPDLGSIIDN</sequence>
<keyword evidence="3" id="KW-1185">Reference proteome</keyword>
<organism evidence="2 3">
    <name type="scientific">Funneliformis geosporum</name>
    <dbReference type="NCBI Taxonomy" id="1117311"/>
    <lineage>
        <taxon>Eukaryota</taxon>
        <taxon>Fungi</taxon>
        <taxon>Fungi incertae sedis</taxon>
        <taxon>Mucoromycota</taxon>
        <taxon>Glomeromycotina</taxon>
        <taxon>Glomeromycetes</taxon>
        <taxon>Glomerales</taxon>
        <taxon>Glomeraceae</taxon>
        <taxon>Funneliformis</taxon>
    </lineage>
</organism>
<dbReference type="Proteomes" id="UP001153678">
    <property type="component" value="Unassembled WGS sequence"/>
</dbReference>
<dbReference type="AlphaFoldDB" id="A0A9W4TB04"/>